<dbReference type="Proteomes" id="UP000242133">
    <property type="component" value="Unassembled WGS sequence"/>
</dbReference>
<dbReference type="GO" id="GO:0043165">
    <property type="term" value="P:Gram-negative-bacterium-type cell outer membrane assembly"/>
    <property type="evidence" value="ECO:0007669"/>
    <property type="project" value="UniProtKB-UniRule"/>
</dbReference>
<comment type="function">
    <text evidence="4">Involved in the assembly of lipopolysaccharide (LPS). Required for the translocation of LPS from the inner membrane to the outer membrane. May form a bridge between the inner membrane and the outer membrane, via interactions with LptC and LptD, thereby facilitating LPS transfer across the periplasm.</text>
</comment>
<evidence type="ECO:0000256" key="4">
    <source>
        <dbReference type="HAMAP-Rule" id="MF_01914"/>
    </source>
</evidence>
<reference evidence="6 7" key="1">
    <citation type="submission" date="2018-03" db="EMBL/GenBank/DDBJ databases">
        <title>Genomic Encyclopedia of Archaeal and Bacterial Type Strains, Phase II (KMG-II): from individual species to whole genera.</title>
        <authorList>
            <person name="Goeker M."/>
        </authorList>
    </citation>
    <scope>NUCLEOTIDE SEQUENCE [LARGE SCALE GENOMIC DNA]</scope>
    <source>
        <strain evidence="6 7">DSM 17586</strain>
    </source>
</reference>
<comment type="subunit">
    <text evidence="4">Component of the lipopolysaccharide transport and assembly complex.</text>
</comment>
<keyword evidence="1 4" id="KW-0813">Transport</keyword>
<evidence type="ECO:0000256" key="3">
    <source>
        <dbReference type="ARBA" id="ARBA00022764"/>
    </source>
</evidence>
<dbReference type="HAMAP" id="MF_01914">
    <property type="entry name" value="LPS_assembly_LptA"/>
    <property type="match status" value="1"/>
</dbReference>
<dbReference type="EMBL" id="PYGI01000007">
    <property type="protein sequence ID" value="PSL14595.1"/>
    <property type="molecule type" value="Genomic_DNA"/>
</dbReference>
<dbReference type="GO" id="GO:0001530">
    <property type="term" value="F:lipopolysaccharide binding"/>
    <property type="evidence" value="ECO:0007669"/>
    <property type="project" value="InterPro"/>
</dbReference>
<dbReference type="RefSeq" id="WP_106591242.1">
    <property type="nucleotide sequence ID" value="NZ_PYGI01000007.1"/>
</dbReference>
<name>A0A2P8EYT2_9GAMM</name>
<dbReference type="PANTHER" id="PTHR36504">
    <property type="entry name" value="LIPOPOLYSACCHARIDE EXPORT SYSTEM PROTEIN LPTA"/>
    <property type="match status" value="1"/>
</dbReference>
<comment type="similarity">
    <text evidence="4">Belongs to the LptA family.</text>
</comment>
<dbReference type="PANTHER" id="PTHR36504:SF1">
    <property type="entry name" value="LIPOPOLYSACCHARIDE EXPORT SYSTEM PROTEIN LPTA"/>
    <property type="match status" value="1"/>
</dbReference>
<evidence type="ECO:0000259" key="5">
    <source>
        <dbReference type="Pfam" id="PF03968"/>
    </source>
</evidence>
<dbReference type="GO" id="GO:0017089">
    <property type="term" value="F:glycolipid transfer activity"/>
    <property type="evidence" value="ECO:0007669"/>
    <property type="project" value="TreeGrafter"/>
</dbReference>
<evidence type="ECO:0000313" key="6">
    <source>
        <dbReference type="EMBL" id="PSL14595.1"/>
    </source>
</evidence>
<dbReference type="InterPro" id="IPR005653">
    <property type="entry name" value="OstA-like_N"/>
</dbReference>
<organism evidence="6 7">
    <name type="scientific">Marinobacterium halophilum</name>
    <dbReference type="NCBI Taxonomy" id="267374"/>
    <lineage>
        <taxon>Bacteria</taxon>
        <taxon>Pseudomonadati</taxon>
        <taxon>Pseudomonadota</taxon>
        <taxon>Gammaproteobacteria</taxon>
        <taxon>Oceanospirillales</taxon>
        <taxon>Oceanospirillaceae</taxon>
        <taxon>Marinobacterium</taxon>
    </lineage>
</organism>
<gene>
    <name evidence="4" type="primary">lptA</name>
    <name evidence="6" type="ORF">CLV44_10746</name>
</gene>
<feature type="chain" id="PRO_5015206657" description="Lipopolysaccharide export system protein LptA" evidence="4">
    <location>
        <begin position="23"/>
        <end position="169"/>
    </location>
</feature>
<sequence precursor="true">MRNKLQPLLLATLLTLPFAAHALPEDQQQPIHISADRASMNERTGVTVYSGRVEIVQGTMVIRGQRVELHRTAAGNVERIISTGKPAEFQQQPRKDQALTKAYGERMDYHVTQQEVTITESARVDQGQDSFTGERIIYNMEKAIVNAFGSDTDAGQRVQMVIQPKSGGN</sequence>
<feature type="signal peptide" evidence="4">
    <location>
        <begin position="1"/>
        <end position="22"/>
    </location>
</feature>
<accession>A0A2P8EYT2</accession>
<proteinExistence type="inferred from homology"/>
<keyword evidence="3 4" id="KW-0574">Periplasm</keyword>
<dbReference type="InterPro" id="IPR052037">
    <property type="entry name" value="LPS_export_LptA"/>
</dbReference>
<dbReference type="OrthoDB" id="9795964at2"/>
<evidence type="ECO:0000313" key="7">
    <source>
        <dbReference type="Proteomes" id="UP000242133"/>
    </source>
</evidence>
<dbReference type="GO" id="GO:0030288">
    <property type="term" value="C:outer membrane-bounded periplasmic space"/>
    <property type="evidence" value="ECO:0007669"/>
    <property type="project" value="TreeGrafter"/>
</dbReference>
<dbReference type="AlphaFoldDB" id="A0A2P8EYT2"/>
<keyword evidence="7" id="KW-1185">Reference proteome</keyword>
<dbReference type="GO" id="GO:0015920">
    <property type="term" value="P:lipopolysaccharide transport"/>
    <property type="evidence" value="ECO:0007669"/>
    <property type="project" value="UniProtKB-UniRule"/>
</dbReference>
<dbReference type="InterPro" id="IPR014340">
    <property type="entry name" value="LptA"/>
</dbReference>
<evidence type="ECO:0000256" key="2">
    <source>
        <dbReference type="ARBA" id="ARBA00022729"/>
    </source>
</evidence>
<dbReference type="NCBIfam" id="TIGR03002">
    <property type="entry name" value="outer_YhbN_LptA"/>
    <property type="match status" value="1"/>
</dbReference>
<evidence type="ECO:0000256" key="1">
    <source>
        <dbReference type="ARBA" id="ARBA00022448"/>
    </source>
</evidence>
<comment type="subcellular location">
    <subcellularLocation>
        <location evidence="4">Periplasm</location>
    </subcellularLocation>
</comment>
<dbReference type="Gene3D" id="2.60.450.10">
    <property type="entry name" value="Lipopolysaccharide (LPS) transport protein A like domain"/>
    <property type="match status" value="1"/>
</dbReference>
<dbReference type="Pfam" id="PF03968">
    <property type="entry name" value="LptD_N"/>
    <property type="match status" value="1"/>
</dbReference>
<keyword evidence="2 4" id="KW-0732">Signal</keyword>
<dbReference type="GO" id="GO:0009279">
    <property type="term" value="C:cell outer membrane"/>
    <property type="evidence" value="ECO:0007669"/>
    <property type="project" value="TreeGrafter"/>
</dbReference>
<protein>
    <recommendedName>
        <fullName evidence="4">Lipopolysaccharide export system protein LptA</fullName>
    </recommendedName>
</protein>
<comment type="caution">
    <text evidence="6">The sequence shown here is derived from an EMBL/GenBank/DDBJ whole genome shotgun (WGS) entry which is preliminary data.</text>
</comment>
<feature type="domain" description="Organic solvent tolerance-like N-terminal" evidence="5">
    <location>
        <begin position="32"/>
        <end position="142"/>
    </location>
</feature>